<dbReference type="PANTHER" id="PTHR23089">
    <property type="entry name" value="HISTIDINE TRIAD HIT PROTEIN"/>
    <property type="match status" value="1"/>
</dbReference>
<dbReference type="Proteomes" id="UP000494256">
    <property type="component" value="Unassembled WGS sequence"/>
</dbReference>
<evidence type="ECO:0000313" key="1">
    <source>
        <dbReference type="EMBL" id="CAB3261971.1"/>
    </source>
</evidence>
<dbReference type="InterPro" id="IPR036265">
    <property type="entry name" value="HIT-like_sf"/>
</dbReference>
<dbReference type="SUPFAM" id="SSF54197">
    <property type="entry name" value="HIT-like"/>
    <property type="match status" value="1"/>
</dbReference>
<comment type="caution">
    <text evidence="1">The sequence shown here is derived from an EMBL/GenBank/DDBJ whole genome shotgun (WGS) entry which is preliminary data.</text>
</comment>
<proteinExistence type="predicted"/>
<protein>
    <submittedName>
        <fullName evidence="1">Uncharacterized protein</fullName>
    </submittedName>
</protein>
<dbReference type="Gene3D" id="3.30.428.10">
    <property type="entry name" value="HIT-like"/>
    <property type="match status" value="1"/>
</dbReference>
<organism evidence="1 2">
    <name type="scientific">Arctia plantaginis</name>
    <name type="common">Wood tiger moth</name>
    <name type="synonym">Phalaena plantaginis</name>
    <dbReference type="NCBI Taxonomy" id="874455"/>
    <lineage>
        <taxon>Eukaryota</taxon>
        <taxon>Metazoa</taxon>
        <taxon>Ecdysozoa</taxon>
        <taxon>Arthropoda</taxon>
        <taxon>Hexapoda</taxon>
        <taxon>Insecta</taxon>
        <taxon>Pterygota</taxon>
        <taxon>Neoptera</taxon>
        <taxon>Endopterygota</taxon>
        <taxon>Lepidoptera</taxon>
        <taxon>Glossata</taxon>
        <taxon>Ditrysia</taxon>
        <taxon>Noctuoidea</taxon>
        <taxon>Erebidae</taxon>
        <taxon>Arctiinae</taxon>
        <taxon>Arctia</taxon>
    </lineage>
</organism>
<evidence type="ECO:0000313" key="2">
    <source>
        <dbReference type="Proteomes" id="UP000494256"/>
    </source>
</evidence>
<sequence length="127" mass="14497">MDLVMKTVVENPSWMDFFQGAQSKKFIFEDEQCFVIDEENNKQAPIHFLVVPKKTIARLADASVDDEKLLGHMLIVAKQVALDMGIDRTGYHVMVDENHRENKLKALHVFGRALHHMVWPTGPGARL</sequence>
<reference evidence="1 2" key="1">
    <citation type="submission" date="2020-04" db="EMBL/GenBank/DDBJ databases">
        <authorList>
            <person name="Wallbank WR R."/>
            <person name="Pardo Diaz C."/>
            <person name="Kozak K."/>
            <person name="Martin S."/>
            <person name="Jiggins C."/>
            <person name="Moest M."/>
            <person name="Warren A I."/>
            <person name="Byers J.R.P. K."/>
            <person name="Montejo-Kovacevich G."/>
            <person name="Yen C E."/>
        </authorList>
    </citation>
    <scope>NUCLEOTIDE SEQUENCE [LARGE SCALE GENOMIC DNA]</scope>
</reference>
<dbReference type="InterPro" id="IPR001310">
    <property type="entry name" value="Histidine_triad_HIT"/>
</dbReference>
<name>A0A8S1BQL0_ARCPL</name>
<dbReference type="OrthoDB" id="2011769at2759"/>
<dbReference type="AlphaFoldDB" id="A0A8S1BQL0"/>
<gene>
    <name evidence="1" type="ORF">APLA_LOCUS17461</name>
</gene>
<accession>A0A8S1BQL0</accession>
<dbReference type="EMBL" id="CADEBD010001048">
    <property type="protein sequence ID" value="CAB3261971.1"/>
    <property type="molecule type" value="Genomic_DNA"/>
</dbReference>
<dbReference type="Pfam" id="PF11969">
    <property type="entry name" value="DcpS_C"/>
    <property type="match status" value="1"/>
</dbReference>